<keyword evidence="2" id="KW-0472">Membrane</keyword>
<organism evidence="4 5">
    <name type="scientific">Plasmodiophora brassicae</name>
    <name type="common">Clubroot disease agent</name>
    <dbReference type="NCBI Taxonomy" id="37360"/>
    <lineage>
        <taxon>Eukaryota</taxon>
        <taxon>Sar</taxon>
        <taxon>Rhizaria</taxon>
        <taxon>Endomyxa</taxon>
        <taxon>Phytomyxea</taxon>
        <taxon>Plasmodiophorida</taxon>
        <taxon>Plasmodiophoridae</taxon>
        <taxon>Plasmodiophora</taxon>
    </lineage>
</organism>
<feature type="transmembrane region" description="Helical" evidence="2">
    <location>
        <begin position="314"/>
        <end position="335"/>
    </location>
</feature>
<dbReference type="AlphaFoldDB" id="A0A3P3YFJ3"/>
<feature type="transmembrane region" description="Helical" evidence="2">
    <location>
        <begin position="359"/>
        <end position="385"/>
    </location>
</feature>
<evidence type="ECO:0000256" key="1">
    <source>
        <dbReference type="SAM" id="MobiDB-lite"/>
    </source>
</evidence>
<protein>
    <submittedName>
        <fullName evidence="4">Uncharacterized protein</fullName>
    </submittedName>
</protein>
<feature type="transmembrane region" description="Helical" evidence="2">
    <location>
        <begin position="279"/>
        <end position="302"/>
    </location>
</feature>
<evidence type="ECO:0000313" key="4">
    <source>
        <dbReference type="EMBL" id="SPQ98956.1"/>
    </source>
</evidence>
<feature type="signal peptide" evidence="3">
    <location>
        <begin position="1"/>
        <end position="32"/>
    </location>
</feature>
<name>A0A3P3YFJ3_PLABS</name>
<evidence type="ECO:0000256" key="3">
    <source>
        <dbReference type="SAM" id="SignalP"/>
    </source>
</evidence>
<feature type="region of interest" description="Disordered" evidence="1">
    <location>
        <begin position="151"/>
        <end position="176"/>
    </location>
</feature>
<keyword evidence="2" id="KW-0812">Transmembrane</keyword>
<feature type="chain" id="PRO_5018007027" evidence="3">
    <location>
        <begin position="33"/>
        <end position="405"/>
    </location>
</feature>
<keyword evidence="4" id="KW-0496">Mitochondrion</keyword>
<keyword evidence="2" id="KW-1133">Transmembrane helix</keyword>
<gene>
    <name evidence="4" type="ORF">PLBR_LOCUS6171</name>
</gene>
<evidence type="ECO:0000256" key="2">
    <source>
        <dbReference type="SAM" id="Phobius"/>
    </source>
</evidence>
<geneLocation type="mitochondrion" evidence="4"/>
<evidence type="ECO:0000313" key="5">
    <source>
        <dbReference type="Proteomes" id="UP000290189"/>
    </source>
</evidence>
<sequence length="405" mass="43118">MHTGRAPLPGCYAWPACAVVLLVLLCTRRCRGDDAVVVAPNVVAHERHLALGRFSAGVRPPLEQATVLQAEHSKHRSTFGMVWHLVQPVVNDTVSNDDAFLNRNERAGVLLLLDAFARRMPQAVRNGDGPQAIGLGRRHDGPVRRYRVPKRARKVGGRQRAAGDRQTASAAEAPTGASFVRHGEATNGTTSALQQAIAERNTTISAQSDMLERYAAMQAALEGRVSEKDDVLNDTARTIDALRQEVDATRSAESLAQSELRATKAQVGALRAGANQRSAIAVICALGALAIAATKARPLVVVNRPDPDARLGMLLVKAGLVVAASSGAAMVLLAANRRQAFPARRHTPIPSPLANEEPAGASIVTIHALLAALVFVSISLVAAGIAMKLRRRPESDTERVFTNPV</sequence>
<keyword evidence="3" id="KW-0732">Signal</keyword>
<proteinExistence type="predicted"/>
<reference evidence="4 5" key="1">
    <citation type="submission" date="2018-03" db="EMBL/GenBank/DDBJ databases">
        <authorList>
            <person name="Fogelqvist J."/>
        </authorList>
    </citation>
    <scope>NUCLEOTIDE SEQUENCE [LARGE SCALE GENOMIC DNA]</scope>
</reference>
<dbReference type="EMBL" id="OVEO01000010">
    <property type="protein sequence ID" value="SPQ98956.1"/>
    <property type="molecule type" value="Genomic_DNA"/>
</dbReference>
<dbReference type="Proteomes" id="UP000290189">
    <property type="component" value="Unassembled WGS sequence"/>
</dbReference>
<accession>A0A3P3YFJ3</accession>